<protein>
    <submittedName>
        <fullName evidence="6">Uncharacterized protein</fullName>
    </submittedName>
</protein>
<organism evidence="6 7">
    <name type="scientific">Zasmidium cellare</name>
    <name type="common">Wine cellar mold</name>
    <name type="synonym">Racodium cellare</name>
    <dbReference type="NCBI Taxonomy" id="395010"/>
    <lineage>
        <taxon>Eukaryota</taxon>
        <taxon>Fungi</taxon>
        <taxon>Dikarya</taxon>
        <taxon>Ascomycota</taxon>
        <taxon>Pezizomycotina</taxon>
        <taxon>Dothideomycetes</taxon>
        <taxon>Dothideomycetidae</taxon>
        <taxon>Mycosphaerellales</taxon>
        <taxon>Mycosphaerellaceae</taxon>
        <taxon>Zasmidium</taxon>
    </lineage>
</organism>
<name>A0ABR0EPF0_ZASCE</name>
<reference evidence="6 7" key="1">
    <citation type="journal article" date="2023" name="G3 (Bethesda)">
        <title>A chromosome-level genome assembly of Zasmidium syzygii isolated from banana leaves.</title>
        <authorList>
            <person name="van Westerhoven A.C."/>
            <person name="Mehrabi R."/>
            <person name="Talebi R."/>
            <person name="Steentjes M.B.F."/>
            <person name="Corcolon B."/>
            <person name="Chong P.A."/>
            <person name="Kema G.H.J."/>
            <person name="Seidl M.F."/>
        </authorList>
    </citation>
    <scope>NUCLEOTIDE SEQUENCE [LARGE SCALE GENOMIC DNA]</scope>
    <source>
        <strain evidence="6 7">P124</strain>
    </source>
</reference>
<evidence type="ECO:0000313" key="7">
    <source>
        <dbReference type="Proteomes" id="UP001305779"/>
    </source>
</evidence>
<dbReference type="PRINTS" id="PR00363">
    <property type="entry name" value="CYTOCHROMEB5"/>
</dbReference>
<dbReference type="Gene3D" id="3.10.120.10">
    <property type="entry name" value="Cytochrome b5-like heme/steroid binding domain"/>
    <property type="match status" value="1"/>
</dbReference>
<dbReference type="InterPro" id="IPR037458">
    <property type="entry name" value="L-MDH/L-LDH_FMN-bd"/>
</dbReference>
<dbReference type="PANTHER" id="PTHR10578">
    <property type="entry name" value="S -2-HYDROXY-ACID OXIDASE-RELATED"/>
    <property type="match status" value="1"/>
</dbReference>
<dbReference type="InterPro" id="IPR036400">
    <property type="entry name" value="Cyt_B5-like_heme/steroid_sf"/>
</dbReference>
<dbReference type="InterPro" id="IPR000262">
    <property type="entry name" value="FMN-dep_DH"/>
</dbReference>
<evidence type="ECO:0000259" key="4">
    <source>
        <dbReference type="PROSITE" id="PS50255"/>
    </source>
</evidence>
<dbReference type="InterPro" id="IPR037396">
    <property type="entry name" value="FMN_HAD"/>
</dbReference>
<evidence type="ECO:0000313" key="6">
    <source>
        <dbReference type="EMBL" id="KAK4503249.1"/>
    </source>
</evidence>
<dbReference type="Pfam" id="PF01070">
    <property type="entry name" value="FMN_dh"/>
    <property type="match status" value="1"/>
</dbReference>
<accession>A0ABR0EPF0</accession>
<feature type="domain" description="FMN hydroxy acid dehydrogenase" evidence="5">
    <location>
        <begin position="99"/>
        <end position="477"/>
    </location>
</feature>
<dbReference type="PANTHER" id="PTHR10578:SF104">
    <property type="entry name" value="CYTOCHROME B2, MITOCHONDRIAL-RELATED"/>
    <property type="match status" value="1"/>
</dbReference>
<dbReference type="InterPro" id="IPR001199">
    <property type="entry name" value="Cyt_B5-like_heme/steroid-bd"/>
</dbReference>
<dbReference type="SUPFAM" id="SSF51395">
    <property type="entry name" value="FMN-linked oxidoreductases"/>
    <property type="match status" value="1"/>
</dbReference>
<dbReference type="CDD" id="cd02922">
    <property type="entry name" value="FCB2_FMN"/>
    <property type="match status" value="1"/>
</dbReference>
<dbReference type="PROSITE" id="PS50255">
    <property type="entry name" value="CYTOCHROME_B5_2"/>
    <property type="match status" value="1"/>
</dbReference>
<gene>
    <name evidence="6" type="ORF">PRZ48_006677</name>
</gene>
<proteinExistence type="predicted"/>
<feature type="compositionally biased region" description="Basic and acidic residues" evidence="3">
    <location>
        <begin position="85"/>
        <end position="96"/>
    </location>
</feature>
<evidence type="ECO:0000256" key="1">
    <source>
        <dbReference type="ARBA" id="ARBA00001917"/>
    </source>
</evidence>
<dbReference type="Gene3D" id="3.20.20.70">
    <property type="entry name" value="Aldolase class I"/>
    <property type="match status" value="1"/>
</dbReference>
<dbReference type="Proteomes" id="UP001305779">
    <property type="component" value="Unassembled WGS sequence"/>
</dbReference>
<dbReference type="PROSITE" id="PS51349">
    <property type="entry name" value="FMN_HYDROXY_ACID_DH_2"/>
    <property type="match status" value="1"/>
</dbReference>
<dbReference type="InterPro" id="IPR013785">
    <property type="entry name" value="Aldolase_TIM"/>
</dbReference>
<feature type="region of interest" description="Disordered" evidence="3">
    <location>
        <begin position="79"/>
        <end position="98"/>
    </location>
</feature>
<comment type="cofactor">
    <cofactor evidence="1">
        <name>FMN</name>
        <dbReference type="ChEBI" id="CHEBI:58210"/>
    </cofactor>
</comment>
<evidence type="ECO:0000256" key="2">
    <source>
        <dbReference type="ARBA" id="ARBA00023002"/>
    </source>
</evidence>
<evidence type="ECO:0000259" key="5">
    <source>
        <dbReference type="PROSITE" id="PS51349"/>
    </source>
</evidence>
<feature type="domain" description="Cytochrome b5 heme-binding" evidence="4">
    <location>
        <begin position="1"/>
        <end position="59"/>
    </location>
</feature>
<dbReference type="SMART" id="SM01117">
    <property type="entry name" value="Cyt-b5"/>
    <property type="match status" value="1"/>
</dbReference>
<comment type="caution">
    <text evidence="6">The sequence shown here is derived from an EMBL/GenBank/DDBJ whole genome shotgun (WGS) entry which is preliminary data.</text>
</comment>
<keyword evidence="7" id="KW-1185">Reference proteome</keyword>
<sequence>MATISGDELASHNTRDSCWIAIKGTIWDVTSFVDQHPGGASLILKVAGQDATEQYETFHDLELVEKTLGDAAKRGIADANSIPKMKPEKKAEEQNRKAPPLSSMISLKDFEKVAEEFMTPVAWAYVSSGADNEISLRENGRVYEKIFLRGRILRRVASVDLSTTILGHMSSLPIYTSPVGLGKLVHPDGECAIAQADGKEGIIQVVNTVSSMPIEAIMKARVSEQQPVFWQLYLNQDLEISKAFVERVEKTGVKAIWLTVDSPVTGNRERDERSKSIEEVSGDTECKLPPADQFQIEESLESIVETPQSKGIAASMNSYINADVGWEIIDWLRSVTKLPIVIKGIQCVDDAVMAYEHGVDGIVLSNHGGRSQDTSQPPLLTLMEIRKYAPHIIGGRMQIFVDGGVRRGTDVLKALCLGASAVGIGRPTLFSMSAGYGHYGIRRMIQLLRKELQTNMAFLGAKSLADLRPDMLNTKRLERMLYSDVKL</sequence>
<keyword evidence="2" id="KW-0560">Oxidoreductase</keyword>
<evidence type="ECO:0000256" key="3">
    <source>
        <dbReference type="SAM" id="MobiDB-lite"/>
    </source>
</evidence>
<dbReference type="Pfam" id="PF00173">
    <property type="entry name" value="Cyt-b5"/>
    <property type="match status" value="1"/>
</dbReference>
<dbReference type="EMBL" id="JAXOVC010000004">
    <property type="protein sequence ID" value="KAK4503249.1"/>
    <property type="molecule type" value="Genomic_DNA"/>
</dbReference>
<dbReference type="SUPFAM" id="SSF55856">
    <property type="entry name" value="Cytochrome b5-like heme/steroid binding domain"/>
    <property type="match status" value="1"/>
</dbReference>